<evidence type="ECO:0000313" key="2">
    <source>
        <dbReference type="Proteomes" id="UP000198211"/>
    </source>
</evidence>
<proteinExistence type="predicted"/>
<protein>
    <submittedName>
        <fullName evidence="1">Uncharacterized protein</fullName>
    </submittedName>
</protein>
<organism evidence="1 2">
    <name type="scientific">Phytophthora megakarya</name>
    <dbReference type="NCBI Taxonomy" id="4795"/>
    <lineage>
        <taxon>Eukaryota</taxon>
        <taxon>Sar</taxon>
        <taxon>Stramenopiles</taxon>
        <taxon>Oomycota</taxon>
        <taxon>Peronosporomycetes</taxon>
        <taxon>Peronosporales</taxon>
        <taxon>Peronosporaceae</taxon>
        <taxon>Phytophthora</taxon>
    </lineage>
</organism>
<dbReference type="Proteomes" id="UP000198211">
    <property type="component" value="Unassembled WGS sequence"/>
</dbReference>
<dbReference type="AlphaFoldDB" id="A0A225V0E4"/>
<keyword evidence="2" id="KW-1185">Reference proteome</keyword>
<evidence type="ECO:0000313" key="1">
    <source>
        <dbReference type="EMBL" id="OWY98674.1"/>
    </source>
</evidence>
<accession>A0A225V0E4</accession>
<comment type="caution">
    <text evidence="1">The sequence shown here is derived from an EMBL/GenBank/DDBJ whole genome shotgun (WGS) entry which is preliminary data.</text>
</comment>
<gene>
    <name evidence="1" type="ORF">PHMEG_00030505</name>
</gene>
<sequence length="86" mass="8837">MTARSETRQSVSAMQVDSETAIVGAISGTGLSRFSPSESSWLSATDYLASSGAHMPMSNARIMMGASGAITRGDFGGMTIAVTAEE</sequence>
<dbReference type="EMBL" id="NBNE01009180">
    <property type="protein sequence ID" value="OWY98674.1"/>
    <property type="molecule type" value="Genomic_DNA"/>
</dbReference>
<name>A0A225V0E4_9STRA</name>
<reference evidence="2" key="1">
    <citation type="submission" date="2017-03" db="EMBL/GenBank/DDBJ databases">
        <title>Phytopthora megakarya and P. palmivora, two closely related causual agents of cacao black pod achieved similar genome size and gene model numbers by different mechanisms.</title>
        <authorList>
            <person name="Ali S."/>
            <person name="Shao J."/>
            <person name="Larry D.J."/>
            <person name="Kronmiller B."/>
            <person name="Shen D."/>
            <person name="Strem M.D."/>
            <person name="Melnick R.L."/>
            <person name="Guiltinan M.J."/>
            <person name="Tyler B.M."/>
            <person name="Meinhardt L.W."/>
            <person name="Bailey B.A."/>
        </authorList>
    </citation>
    <scope>NUCLEOTIDE SEQUENCE [LARGE SCALE GENOMIC DNA]</scope>
    <source>
        <strain evidence="2">zdho120</strain>
    </source>
</reference>